<dbReference type="InterPro" id="IPR051165">
    <property type="entry name" value="Multifunctional_ANK_Repeat"/>
</dbReference>
<keyword evidence="6" id="KW-1185">Reference proteome</keyword>
<sequence length="370" mass="40810">MRMGRDDDERVSHMMARLFSVEGNALSHWVRLEDPDIMWWRRDHSNHSKASEDIAPPLYYACLYGLEEVVHQALMDGVDVEGRGGLFGSALQAASHMGHSTVVQLLLDHGADVNAQGGLYGNALEAASSMGHDAAVRLLLDRGAEVTPFRDAAARDNDPNAQASTRANVIVFGEAGAGKSSLVNLMAGRDFAEVSSGANGCTFESTGYDIDIPGGPAVRIWDTAGLEEGATGTVNTVEAISNIYKLTRNLEDGVSLLVYCVRGRITNSTIKNYKMFKGFCDGKVPIALVVTALEHERNKDAWWMKNAQRYLRAGVAVDDHACITTLKLSEWAEDYASSRTAMYVMLNRAYLRTPWKMDRKHWVKRYISKF</sequence>
<dbReference type="GO" id="GO:0005525">
    <property type="term" value="F:GTP binding"/>
    <property type="evidence" value="ECO:0007669"/>
    <property type="project" value="InterPro"/>
</dbReference>
<dbReference type="EMBL" id="KV417779">
    <property type="protein sequence ID" value="KZP06632.1"/>
    <property type="molecule type" value="Genomic_DNA"/>
</dbReference>
<dbReference type="Pfam" id="PF01926">
    <property type="entry name" value="MMR_HSR1"/>
    <property type="match status" value="1"/>
</dbReference>
<evidence type="ECO:0000313" key="6">
    <source>
        <dbReference type="Proteomes" id="UP000076532"/>
    </source>
</evidence>
<dbReference type="PANTHER" id="PTHR24123">
    <property type="entry name" value="ANKYRIN REPEAT-CONTAINING"/>
    <property type="match status" value="1"/>
</dbReference>
<dbReference type="Gene3D" id="3.40.50.300">
    <property type="entry name" value="P-loop containing nucleotide triphosphate hydrolases"/>
    <property type="match status" value="1"/>
</dbReference>
<dbReference type="Proteomes" id="UP000076532">
    <property type="component" value="Unassembled WGS sequence"/>
</dbReference>
<evidence type="ECO:0000313" key="5">
    <source>
        <dbReference type="EMBL" id="KZP06632.1"/>
    </source>
</evidence>
<evidence type="ECO:0000256" key="3">
    <source>
        <dbReference type="PROSITE-ProRule" id="PRU00023"/>
    </source>
</evidence>
<reference evidence="5 6" key="1">
    <citation type="journal article" date="2016" name="Mol. Biol. Evol.">
        <title>Comparative Genomics of Early-Diverging Mushroom-Forming Fungi Provides Insights into the Origins of Lignocellulose Decay Capabilities.</title>
        <authorList>
            <person name="Nagy L.G."/>
            <person name="Riley R."/>
            <person name="Tritt A."/>
            <person name="Adam C."/>
            <person name="Daum C."/>
            <person name="Floudas D."/>
            <person name="Sun H."/>
            <person name="Yadav J.S."/>
            <person name="Pangilinan J."/>
            <person name="Larsson K.H."/>
            <person name="Matsuura K."/>
            <person name="Barry K."/>
            <person name="Labutti K."/>
            <person name="Kuo R."/>
            <person name="Ohm R.A."/>
            <person name="Bhattacharya S.S."/>
            <person name="Shirouzu T."/>
            <person name="Yoshinaga Y."/>
            <person name="Martin F.M."/>
            <person name="Grigoriev I.V."/>
            <person name="Hibbett D.S."/>
        </authorList>
    </citation>
    <scope>NUCLEOTIDE SEQUENCE [LARGE SCALE GENOMIC DNA]</scope>
    <source>
        <strain evidence="5 6">CBS 109695</strain>
    </source>
</reference>
<dbReference type="SUPFAM" id="SSF48403">
    <property type="entry name" value="Ankyrin repeat"/>
    <property type="match status" value="1"/>
</dbReference>
<dbReference type="PROSITE" id="PS50088">
    <property type="entry name" value="ANK_REPEAT"/>
    <property type="match status" value="1"/>
</dbReference>
<keyword evidence="2 3" id="KW-0040">ANK repeat</keyword>
<dbReference type="AlphaFoldDB" id="A0A167WYN7"/>
<name>A0A167WYN7_9AGAM</name>
<proteinExistence type="predicted"/>
<dbReference type="Pfam" id="PF12796">
    <property type="entry name" value="Ank_2"/>
    <property type="match status" value="1"/>
</dbReference>
<accession>A0A167WYN7</accession>
<dbReference type="SMART" id="SM00248">
    <property type="entry name" value="ANK"/>
    <property type="match status" value="3"/>
</dbReference>
<dbReference type="STRING" id="436010.A0A167WYN7"/>
<gene>
    <name evidence="5" type="ORF">FIBSPDRAFT_939935</name>
</gene>
<dbReference type="PANTHER" id="PTHR24123:SF33">
    <property type="entry name" value="PROTEIN HOS4"/>
    <property type="match status" value="1"/>
</dbReference>
<dbReference type="OrthoDB" id="8954335at2759"/>
<feature type="repeat" description="ANK" evidence="3">
    <location>
        <begin position="89"/>
        <end position="118"/>
    </location>
</feature>
<dbReference type="InterPro" id="IPR002110">
    <property type="entry name" value="Ankyrin_rpt"/>
</dbReference>
<dbReference type="InterPro" id="IPR036770">
    <property type="entry name" value="Ankyrin_rpt-contain_sf"/>
</dbReference>
<feature type="domain" description="G" evidence="4">
    <location>
        <begin position="169"/>
        <end position="262"/>
    </location>
</feature>
<evidence type="ECO:0000256" key="2">
    <source>
        <dbReference type="ARBA" id="ARBA00023043"/>
    </source>
</evidence>
<feature type="non-terminal residue" evidence="5">
    <location>
        <position position="370"/>
    </location>
</feature>
<dbReference type="InterPro" id="IPR027417">
    <property type="entry name" value="P-loop_NTPase"/>
</dbReference>
<keyword evidence="1" id="KW-0677">Repeat</keyword>
<dbReference type="SUPFAM" id="SSF52540">
    <property type="entry name" value="P-loop containing nucleoside triphosphate hydrolases"/>
    <property type="match status" value="1"/>
</dbReference>
<organism evidence="5 6">
    <name type="scientific">Athelia psychrophila</name>
    <dbReference type="NCBI Taxonomy" id="1759441"/>
    <lineage>
        <taxon>Eukaryota</taxon>
        <taxon>Fungi</taxon>
        <taxon>Dikarya</taxon>
        <taxon>Basidiomycota</taxon>
        <taxon>Agaricomycotina</taxon>
        <taxon>Agaricomycetes</taxon>
        <taxon>Agaricomycetidae</taxon>
        <taxon>Atheliales</taxon>
        <taxon>Atheliaceae</taxon>
        <taxon>Athelia</taxon>
    </lineage>
</organism>
<dbReference type="InterPro" id="IPR006073">
    <property type="entry name" value="GTP-bd"/>
</dbReference>
<evidence type="ECO:0000256" key="1">
    <source>
        <dbReference type="ARBA" id="ARBA00022737"/>
    </source>
</evidence>
<dbReference type="CDD" id="cd00882">
    <property type="entry name" value="Ras_like_GTPase"/>
    <property type="match status" value="1"/>
</dbReference>
<protein>
    <submittedName>
        <fullName evidence="5">Ankyrin</fullName>
    </submittedName>
</protein>
<evidence type="ECO:0000259" key="4">
    <source>
        <dbReference type="Pfam" id="PF01926"/>
    </source>
</evidence>
<dbReference type="PROSITE" id="PS50297">
    <property type="entry name" value="ANK_REP_REGION"/>
    <property type="match status" value="1"/>
</dbReference>
<dbReference type="Gene3D" id="1.25.40.20">
    <property type="entry name" value="Ankyrin repeat-containing domain"/>
    <property type="match status" value="1"/>
</dbReference>